<dbReference type="PANTHER" id="PTHR48195:SF1">
    <property type="entry name" value="RIKEN CDNA 2410002F23 GENE"/>
    <property type="match status" value="1"/>
</dbReference>
<dbReference type="InterPro" id="IPR053270">
    <property type="entry name" value="Fv1_restriction_factor"/>
</dbReference>
<protein>
    <submittedName>
        <fullName evidence="1">Uncharacterized protein</fullName>
    </submittedName>
</protein>
<dbReference type="GeneTree" id="ENSGT00940000166303"/>
<dbReference type="HOGENOM" id="CLU_1177799_0_0_1"/>
<organism evidence="1 2">
    <name type="scientific">Loxodonta africana</name>
    <name type="common">African elephant</name>
    <dbReference type="NCBI Taxonomy" id="9785"/>
    <lineage>
        <taxon>Eukaryota</taxon>
        <taxon>Metazoa</taxon>
        <taxon>Chordata</taxon>
        <taxon>Craniata</taxon>
        <taxon>Vertebrata</taxon>
        <taxon>Euteleostomi</taxon>
        <taxon>Mammalia</taxon>
        <taxon>Eutheria</taxon>
        <taxon>Afrotheria</taxon>
        <taxon>Proboscidea</taxon>
        <taxon>Elephantidae</taxon>
        <taxon>Loxodonta</taxon>
    </lineage>
</organism>
<dbReference type="Pfam" id="PF17687">
    <property type="entry name" value="DUF5535"/>
    <property type="match status" value="1"/>
</dbReference>
<accession>G3TWA1</accession>
<evidence type="ECO:0000313" key="1">
    <source>
        <dbReference type="Ensembl" id="ENSLAFP00000019859.1"/>
    </source>
</evidence>
<dbReference type="GO" id="GO:0009615">
    <property type="term" value="P:response to virus"/>
    <property type="evidence" value="ECO:0007669"/>
    <property type="project" value="TreeGrafter"/>
</dbReference>
<dbReference type="GO" id="GO:0005794">
    <property type="term" value="C:Golgi apparatus"/>
    <property type="evidence" value="ECO:0007669"/>
    <property type="project" value="TreeGrafter"/>
</dbReference>
<name>G3TWA1_LOXAF</name>
<dbReference type="PANTHER" id="PTHR48195">
    <property type="entry name" value="FRIEND VIRUS SUSCEPTIBILITY PROTEIN 1"/>
    <property type="match status" value="1"/>
</dbReference>
<dbReference type="AlphaFoldDB" id="G3TWA1"/>
<keyword evidence="2" id="KW-1185">Reference proteome</keyword>
<dbReference type="Ensembl" id="ENSLAFT00000030110.1">
    <property type="protein sequence ID" value="ENSLAFP00000019859.1"/>
    <property type="gene ID" value="ENSLAFG00000030822.1"/>
</dbReference>
<dbReference type="OMA" id="NELMITW"/>
<dbReference type="InterPro" id="IPR040906">
    <property type="entry name" value="DUF5535"/>
</dbReference>
<dbReference type="Proteomes" id="UP000007646">
    <property type="component" value="Unassembled WGS sequence"/>
</dbReference>
<evidence type="ECO:0000313" key="2">
    <source>
        <dbReference type="Proteomes" id="UP000007646"/>
    </source>
</evidence>
<dbReference type="eggNOG" id="ENOG502SDWT">
    <property type="taxonomic scope" value="Eukaryota"/>
</dbReference>
<proteinExistence type="predicted"/>
<dbReference type="STRING" id="9785.ENSLAFP00000019859"/>
<reference evidence="1" key="2">
    <citation type="submission" date="2025-08" db="UniProtKB">
        <authorList>
            <consortium name="Ensembl"/>
        </authorList>
    </citation>
    <scope>IDENTIFICATION</scope>
    <source>
        <strain evidence="1">Isolate ISIS603380</strain>
    </source>
</reference>
<dbReference type="InParanoid" id="G3TWA1"/>
<reference evidence="1 2" key="1">
    <citation type="submission" date="2009-06" db="EMBL/GenBank/DDBJ databases">
        <title>The Genome Sequence of Loxodonta africana (African elephant).</title>
        <authorList>
            <person name="Di Palma F."/>
            <person name="Heiman D."/>
            <person name="Young S."/>
            <person name="Johnson J."/>
            <person name="Lander E.S."/>
            <person name="Lindblad-Toh K."/>
        </authorList>
    </citation>
    <scope>NUCLEOTIDE SEQUENCE [LARGE SCALE GENOMIC DNA]</scope>
    <source>
        <strain evidence="1 2">Isolate ISIS603380</strain>
    </source>
</reference>
<reference evidence="1" key="3">
    <citation type="submission" date="2025-09" db="UniProtKB">
        <authorList>
            <consortium name="Ensembl"/>
        </authorList>
    </citation>
    <scope>IDENTIFICATION</scope>
    <source>
        <strain evidence="1">Isolate ISIS603380</strain>
    </source>
</reference>
<sequence length="204" mass="22828">ILRVYNHGGQALSLNAGELALLGLTGDAILIYHCKTLQGGCKMLLIWLLLAWCQCWESSLHFEAIEMPFWPWTSMKDGIQLVCKLDMLDSSLRDPAPWRPAPKVVPFTQGLQWWLLTAKPSDLWLSLVSLLVKGMKVLEAMTEIQIIADVVLFGCGSQPCYPQLMLGPNPTLKDLMGWLLGHCMPKMEKQPTKVLVKLNTGEAR</sequence>